<protein>
    <recommendedName>
        <fullName evidence="2">Rhamnogalacturonan lyase domain-containing protein</fullName>
    </recommendedName>
</protein>
<dbReference type="InterPro" id="IPR008972">
    <property type="entry name" value="Cupredoxin"/>
</dbReference>
<dbReference type="InterPro" id="IPR013784">
    <property type="entry name" value="Carb-bd-like_fold"/>
</dbReference>
<dbReference type="AlphaFoldDB" id="A0A3B1DDU8"/>
<dbReference type="SUPFAM" id="SSF49503">
    <property type="entry name" value="Cupredoxins"/>
    <property type="match status" value="1"/>
</dbReference>
<name>A0A3B1DDU8_9ZZZZ</name>
<accession>A0A3B1DDU8</accession>
<dbReference type="EMBL" id="UOGJ01000024">
    <property type="protein sequence ID" value="VAX35023.1"/>
    <property type="molecule type" value="Genomic_DNA"/>
</dbReference>
<dbReference type="Gene3D" id="2.60.40.420">
    <property type="entry name" value="Cupredoxins - blue copper proteins"/>
    <property type="match status" value="1"/>
</dbReference>
<dbReference type="Gene3D" id="2.60.40.1120">
    <property type="entry name" value="Carboxypeptidase-like, regulatory domain"/>
    <property type="match status" value="1"/>
</dbReference>
<dbReference type="SUPFAM" id="SSF49452">
    <property type="entry name" value="Starch-binding domain-like"/>
    <property type="match status" value="1"/>
</dbReference>
<proteinExistence type="predicted"/>
<gene>
    <name evidence="1" type="ORF">MNBD_UNCLBAC01-1787</name>
</gene>
<reference evidence="1" key="1">
    <citation type="submission" date="2018-06" db="EMBL/GenBank/DDBJ databases">
        <authorList>
            <person name="Zhirakovskaya E."/>
        </authorList>
    </citation>
    <scope>NUCLEOTIDE SEQUENCE</scope>
</reference>
<evidence type="ECO:0008006" key="2">
    <source>
        <dbReference type="Google" id="ProtNLM"/>
    </source>
</evidence>
<organism evidence="1">
    <name type="scientific">hydrothermal vent metagenome</name>
    <dbReference type="NCBI Taxonomy" id="652676"/>
    <lineage>
        <taxon>unclassified sequences</taxon>
        <taxon>metagenomes</taxon>
        <taxon>ecological metagenomes</taxon>
    </lineage>
</organism>
<sequence>MKKTLLSLMAVGLSLAITSMASAASVTGTITYEGRVPKFREIKMGADPICVGKHSSAVFPETVLLGEGNTLGNVFIHIISGLPKKNYPAPAEPHILNQKGCIYSPHVSAVIVGQKVEILNPDGTLHNVHALPKINPEFNIAMPKFRKKITKVFEKAEFMFPIKCDVHPWMLSWIAVMEHPYFTVTEKDGKFTIDNLPAGTYEVEAWHEKMGKQKVTITVADGETQTADFTFKRPSKKKK</sequence>
<evidence type="ECO:0000313" key="1">
    <source>
        <dbReference type="EMBL" id="VAX35023.1"/>
    </source>
</evidence>
<dbReference type="Pfam" id="PF13620">
    <property type="entry name" value="CarboxypepD_reg"/>
    <property type="match status" value="1"/>
</dbReference>
<dbReference type="GO" id="GO:0030246">
    <property type="term" value="F:carbohydrate binding"/>
    <property type="evidence" value="ECO:0007669"/>
    <property type="project" value="InterPro"/>
</dbReference>